<evidence type="ECO:0000256" key="8">
    <source>
        <dbReference type="SAM" id="Phobius"/>
    </source>
</evidence>
<dbReference type="SMART" id="SM00382">
    <property type="entry name" value="AAA"/>
    <property type="match status" value="1"/>
</dbReference>
<reference evidence="11 12" key="1">
    <citation type="submission" date="2017-03" db="EMBL/GenBank/DDBJ databases">
        <title>Genome sequence of Clostridium chromiireducens DSM 23318.</title>
        <authorList>
            <person name="Poehlein A."/>
            <person name="Daniel R."/>
        </authorList>
    </citation>
    <scope>NUCLEOTIDE SEQUENCE [LARGE SCALE GENOMIC DNA]</scope>
    <source>
        <strain evidence="11 12">DSM 23318</strain>
    </source>
</reference>
<accession>A0A1V4IHX8</accession>
<evidence type="ECO:0000313" key="11">
    <source>
        <dbReference type="EMBL" id="OPJ59608.1"/>
    </source>
</evidence>
<keyword evidence="12" id="KW-1185">Reference proteome</keyword>
<evidence type="ECO:0000256" key="2">
    <source>
        <dbReference type="ARBA" id="ARBA00022448"/>
    </source>
</evidence>
<dbReference type="InterPro" id="IPR017871">
    <property type="entry name" value="ABC_transporter-like_CS"/>
</dbReference>
<evidence type="ECO:0000256" key="4">
    <source>
        <dbReference type="ARBA" id="ARBA00022741"/>
    </source>
</evidence>
<dbReference type="Proteomes" id="UP000191056">
    <property type="component" value="Unassembled WGS sequence"/>
</dbReference>
<evidence type="ECO:0000256" key="3">
    <source>
        <dbReference type="ARBA" id="ARBA00022692"/>
    </source>
</evidence>
<evidence type="ECO:0000256" key="5">
    <source>
        <dbReference type="ARBA" id="ARBA00022840"/>
    </source>
</evidence>
<keyword evidence="7 8" id="KW-0472">Membrane</keyword>
<keyword evidence="6 8" id="KW-1133">Transmembrane helix</keyword>
<evidence type="ECO:0000256" key="1">
    <source>
        <dbReference type="ARBA" id="ARBA00004651"/>
    </source>
</evidence>
<dbReference type="FunFam" id="3.40.50.300:FF:000287">
    <property type="entry name" value="Multidrug ABC transporter ATP-binding protein"/>
    <property type="match status" value="1"/>
</dbReference>
<evidence type="ECO:0000256" key="7">
    <source>
        <dbReference type="ARBA" id="ARBA00023136"/>
    </source>
</evidence>
<feature type="transmembrane region" description="Helical" evidence="8">
    <location>
        <begin position="141"/>
        <end position="159"/>
    </location>
</feature>
<dbReference type="PANTHER" id="PTHR43394:SF1">
    <property type="entry name" value="ATP-BINDING CASSETTE SUB-FAMILY B MEMBER 10, MITOCHONDRIAL"/>
    <property type="match status" value="1"/>
</dbReference>
<dbReference type="SUPFAM" id="SSF52540">
    <property type="entry name" value="P-loop containing nucleoside triphosphate hydrolases"/>
    <property type="match status" value="1"/>
</dbReference>
<name>A0A1V4IHX8_9CLOT</name>
<comment type="subcellular location">
    <subcellularLocation>
        <location evidence="1">Cell membrane</location>
        <topology evidence="1">Multi-pass membrane protein</topology>
    </subcellularLocation>
</comment>
<feature type="transmembrane region" description="Helical" evidence="8">
    <location>
        <begin position="66"/>
        <end position="90"/>
    </location>
</feature>
<dbReference type="PROSITE" id="PS50929">
    <property type="entry name" value="ABC_TM1F"/>
    <property type="match status" value="1"/>
</dbReference>
<organism evidence="11 12">
    <name type="scientific">Clostridium chromiireducens</name>
    <dbReference type="NCBI Taxonomy" id="225345"/>
    <lineage>
        <taxon>Bacteria</taxon>
        <taxon>Bacillati</taxon>
        <taxon>Bacillota</taxon>
        <taxon>Clostridia</taxon>
        <taxon>Eubacteriales</taxon>
        <taxon>Clostridiaceae</taxon>
        <taxon>Clostridium</taxon>
    </lineage>
</organism>
<keyword evidence="2" id="KW-0813">Transport</keyword>
<dbReference type="InterPro" id="IPR027417">
    <property type="entry name" value="P-loop_NTPase"/>
</dbReference>
<gene>
    <name evidence="11" type="ORF">CLCHR_33830</name>
</gene>
<comment type="caution">
    <text evidence="11">The sequence shown here is derived from an EMBL/GenBank/DDBJ whole genome shotgun (WGS) entry which is preliminary data.</text>
</comment>
<dbReference type="Gene3D" id="1.20.1560.10">
    <property type="entry name" value="ABC transporter type 1, transmembrane domain"/>
    <property type="match status" value="1"/>
</dbReference>
<dbReference type="GO" id="GO:0005886">
    <property type="term" value="C:plasma membrane"/>
    <property type="evidence" value="ECO:0007669"/>
    <property type="project" value="UniProtKB-SubCell"/>
</dbReference>
<feature type="transmembrane region" description="Helical" evidence="8">
    <location>
        <begin position="254"/>
        <end position="273"/>
    </location>
</feature>
<feature type="transmembrane region" description="Helical" evidence="8">
    <location>
        <begin position="165"/>
        <end position="182"/>
    </location>
</feature>
<sequence>MMSEKMKINDYLEILNNIKPRRLIYSFVLICDCIVETSFYILTPLVMKLMIDASVKSDINNLKQGFFIVALICLLGIVLFGTFEFFFFSIMHKTTAKIRTGLFNHILHLPISYVEQNHSGDTISRLNNDVNIIQSSYGWPLRNIIVSIFVGITSAAVMIMLDWRVSILLISIGFISVVINTRQKDIIRKINKDIQKSMGKYTENLSNILSGFFTIKNYQLEEMMLEKTDNINNEILNSNIELTKKNAIMDSRNFLFESINFAGIIALAAFLAFNGANNLGSIVSLIFLVGNVNRMFSDTNSMLLQLQGYIAGSKRVTELLKIPEEHKRVLGVSENEKNVMIKLKNAAFSYDNENKVLENINLTVKKGQVAALVGPSGGGKSTIMKLILGYYTLSSGQAVINEKSIADYSMTELREQIAYVPQDSYIFDGTIEDNIRYGRYDADREAIIEAAKNAHADEFIEKLDKGYETNVGERGIKLSGGQRQRIAIARAFLKNSPILLLDEATSSLDSESEQYVQEALDRLMKNRTVLIIAHRLSTIKEADMIYVISKGKNVEQGKHDELMQGISLYRKLYTSITY</sequence>
<evidence type="ECO:0000259" key="10">
    <source>
        <dbReference type="PROSITE" id="PS50929"/>
    </source>
</evidence>
<keyword evidence="5 11" id="KW-0067">ATP-binding</keyword>
<keyword evidence="4" id="KW-0547">Nucleotide-binding</keyword>
<dbReference type="SUPFAM" id="SSF90123">
    <property type="entry name" value="ABC transporter transmembrane region"/>
    <property type="match status" value="1"/>
</dbReference>
<dbReference type="EMBL" id="MZGT01000049">
    <property type="protein sequence ID" value="OPJ59608.1"/>
    <property type="molecule type" value="Genomic_DNA"/>
</dbReference>
<evidence type="ECO:0000259" key="9">
    <source>
        <dbReference type="PROSITE" id="PS50893"/>
    </source>
</evidence>
<dbReference type="InterPro" id="IPR003593">
    <property type="entry name" value="AAA+_ATPase"/>
</dbReference>
<dbReference type="STRING" id="225345.CLCHR_33830"/>
<dbReference type="PANTHER" id="PTHR43394">
    <property type="entry name" value="ATP-DEPENDENT PERMEASE MDL1, MITOCHONDRIAL"/>
    <property type="match status" value="1"/>
</dbReference>
<dbReference type="OrthoDB" id="9770415at2"/>
<dbReference type="Pfam" id="PF00005">
    <property type="entry name" value="ABC_tran"/>
    <property type="match status" value="1"/>
</dbReference>
<keyword evidence="3 8" id="KW-0812">Transmembrane</keyword>
<dbReference type="AlphaFoldDB" id="A0A1V4IHX8"/>
<evidence type="ECO:0000256" key="6">
    <source>
        <dbReference type="ARBA" id="ARBA00022989"/>
    </source>
</evidence>
<dbReference type="InterPro" id="IPR011527">
    <property type="entry name" value="ABC1_TM_dom"/>
</dbReference>
<dbReference type="Gene3D" id="3.40.50.300">
    <property type="entry name" value="P-loop containing nucleotide triphosphate hydrolases"/>
    <property type="match status" value="1"/>
</dbReference>
<dbReference type="CDD" id="cd07346">
    <property type="entry name" value="ABC_6TM_exporters"/>
    <property type="match status" value="1"/>
</dbReference>
<protein>
    <submittedName>
        <fullName evidence="11">Putative ABC transporter ATP-binding protein</fullName>
    </submittedName>
</protein>
<dbReference type="GO" id="GO:0016887">
    <property type="term" value="F:ATP hydrolysis activity"/>
    <property type="evidence" value="ECO:0007669"/>
    <property type="project" value="InterPro"/>
</dbReference>
<evidence type="ECO:0000313" key="12">
    <source>
        <dbReference type="Proteomes" id="UP000191056"/>
    </source>
</evidence>
<proteinExistence type="predicted"/>
<dbReference type="InterPro" id="IPR003439">
    <property type="entry name" value="ABC_transporter-like_ATP-bd"/>
</dbReference>
<dbReference type="GO" id="GO:0005524">
    <property type="term" value="F:ATP binding"/>
    <property type="evidence" value="ECO:0007669"/>
    <property type="project" value="UniProtKB-KW"/>
</dbReference>
<dbReference type="InterPro" id="IPR036640">
    <property type="entry name" value="ABC1_TM_sf"/>
</dbReference>
<feature type="domain" description="ABC transporter" evidence="9">
    <location>
        <begin position="341"/>
        <end position="575"/>
    </location>
</feature>
<dbReference type="InterPro" id="IPR039421">
    <property type="entry name" value="Type_1_exporter"/>
</dbReference>
<dbReference type="GO" id="GO:0015421">
    <property type="term" value="F:ABC-type oligopeptide transporter activity"/>
    <property type="evidence" value="ECO:0007669"/>
    <property type="project" value="TreeGrafter"/>
</dbReference>
<feature type="transmembrane region" description="Helical" evidence="8">
    <location>
        <begin position="23"/>
        <end position="46"/>
    </location>
</feature>
<dbReference type="PROSITE" id="PS50893">
    <property type="entry name" value="ABC_TRANSPORTER_2"/>
    <property type="match status" value="1"/>
</dbReference>
<dbReference type="Pfam" id="PF00664">
    <property type="entry name" value="ABC_membrane"/>
    <property type="match status" value="1"/>
</dbReference>
<feature type="domain" description="ABC transmembrane type-1" evidence="10">
    <location>
        <begin position="34"/>
        <end position="308"/>
    </location>
</feature>
<dbReference type="PROSITE" id="PS00211">
    <property type="entry name" value="ABC_TRANSPORTER_1"/>
    <property type="match status" value="1"/>
</dbReference>